<dbReference type="GO" id="GO:0005524">
    <property type="term" value="F:ATP binding"/>
    <property type="evidence" value="ECO:0007669"/>
    <property type="project" value="UniProtKB-KW"/>
</dbReference>
<reference evidence="6 7" key="1">
    <citation type="submission" date="2018-01" db="EMBL/GenBank/DDBJ databases">
        <title>Draft genome sequence of Jiangella sp. GTF31.</title>
        <authorList>
            <person name="Sahin N."/>
            <person name="Ay H."/>
            <person name="Saygin H."/>
        </authorList>
    </citation>
    <scope>NUCLEOTIDE SEQUENCE [LARGE SCALE GENOMIC DNA]</scope>
    <source>
        <strain evidence="6 7">GTF31</strain>
    </source>
</reference>
<dbReference type="InterPro" id="IPR013563">
    <property type="entry name" value="Oligopep_ABC_C"/>
</dbReference>
<dbReference type="RefSeq" id="WP_111253190.1">
    <property type="nucleotide sequence ID" value="NZ_POTW01000005.1"/>
</dbReference>
<keyword evidence="4 6" id="KW-0067">ATP-binding</keyword>
<evidence type="ECO:0000256" key="2">
    <source>
        <dbReference type="ARBA" id="ARBA00022448"/>
    </source>
</evidence>
<dbReference type="PROSITE" id="PS50893">
    <property type="entry name" value="ABC_TRANSPORTER_2"/>
    <property type="match status" value="1"/>
</dbReference>
<evidence type="ECO:0000259" key="5">
    <source>
        <dbReference type="PROSITE" id="PS50893"/>
    </source>
</evidence>
<dbReference type="SMART" id="SM00382">
    <property type="entry name" value="AAA"/>
    <property type="match status" value="1"/>
</dbReference>
<dbReference type="PANTHER" id="PTHR43776:SF7">
    <property type="entry name" value="D,D-DIPEPTIDE TRANSPORT ATP-BINDING PROTEIN DDPF-RELATED"/>
    <property type="match status" value="1"/>
</dbReference>
<dbReference type="FunFam" id="3.40.50.300:FF:000016">
    <property type="entry name" value="Oligopeptide ABC transporter ATP-binding component"/>
    <property type="match status" value="1"/>
</dbReference>
<evidence type="ECO:0000313" key="7">
    <source>
        <dbReference type="Proteomes" id="UP000248764"/>
    </source>
</evidence>
<dbReference type="GO" id="GO:0055085">
    <property type="term" value="P:transmembrane transport"/>
    <property type="evidence" value="ECO:0007669"/>
    <property type="project" value="UniProtKB-ARBA"/>
</dbReference>
<evidence type="ECO:0000256" key="4">
    <source>
        <dbReference type="ARBA" id="ARBA00022840"/>
    </source>
</evidence>
<feature type="domain" description="ABC transporter" evidence="5">
    <location>
        <begin position="10"/>
        <end position="259"/>
    </location>
</feature>
<evidence type="ECO:0000256" key="1">
    <source>
        <dbReference type="ARBA" id="ARBA00005417"/>
    </source>
</evidence>
<dbReference type="InterPro" id="IPR050319">
    <property type="entry name" value="ABC_transp_ATP-bind"/>
</dbReference>
<protein>
    <submittedName>
        <fullName evidence="6">Peptide ABC transporter ATP-binding protein</fullName>
    </submittedName>
</protein>
<dbReference type="InterPro" id="IPR027417">
    <property type="entry name" value="P-loop_NTPase"/>
</dbReference>
<dbReference type="GO" id="GO:0015833">
    <property type="term" value="P:peptide transport"/>
    <property type="evidence" value="ECO:0007669"/>
    <property type="project" value="InterPro"/>
</dbReference>
<dbReference type="Pfam" id="PF08352">
    <property type="entry name" value="oligo_HPY"/>
    <property type="match status" value="1"/>
</dbReference>
<sequence length="330" mass="36079">MTATLTDEIVGVEDLRKFFPVRGGVLRRQVAAIRALDGVSFSLRVGETLGLVGESGCGKSTVGQILVGLTTPTSGTVRFRGVDVETMPAADRRELRCAIQIVFQDPYSSLSPRMTARELVSEPLRVQGGYRSGGRDRVVELLEMVGLSAEHLNRYAHEFSGGQRQRLGIARALALDPSVLVLDEPVSALDVSIRAQVVNQLATLQRELGLAYLFISHDLSVVRHSCDRVIVMYLGKVVESGDKLDIFERPAHPYTRALLSAIPLPDPALRDRPDRIVLSGDVPSPRNPPSGCRFRTRCWKAQDVCATTEPVLTPTQSGTQSVACHFPEQQ</sequence>
<dbReference type="InterPro" id="IPR017871">
    <property type="entry name" value="ABC_transporter-like_CS"/>
</dbReference>
<dbReference type="Proteomes" id="UP000248764">
    <property type="component" value="Unassembled WGS sequence"/>
</dbReference>
<evidence type="ECO:0000313" key="6">
    <source>
        <dbReference type="EMBL" id="PZF85868.1"/>
    </source>
</evidence>
<keyword evidence="3" id="KW-0547">Nucleotide-binding</keyword>
<dbReference type="Pfam" id="PF00005">
    <property type="entry name" value="ABC_tran"/>
    <property type="match status" value="1"/>
</dbReference>
<dbReference type="PANTHER" id="PTHR43776">
    <property type="entry name" value="TRANSPORT ATP-BINDING PROTEIN"/>
    <property type="match status" value="1"/>
</dbReference>
<organism evidence="6 7">
    <name type="scientific">Jiangella anatolica</name>
    <dbReference type="NCBI Taxonomy" id="2670374"/>
    <lineage>
        <taxon>Bacteria</taxon>
        <taxon>Bacillati</taxon>
        <taxon>Actinomycetota</taxon>
        <taxon>Actinomycetes</taxon>
        <taxon>Jiangellales</taxon>
        <taxon>Jiangellaceae</taxon>
        <taxon>Jiangella</taxon>
    </lineage>
</organism>
<dbReference type="GO" id="GO:0016887">
    <property type="term" value="F:ATP hydrolysis activity"/>
    <property type="evidence" value="ECO:0007669"/>
    <property type="project" value="InterPro"/>
</dbReference>
<name>A0A2W2C1D3_9ACTN</name>
<dbReference type="AlphaFoldDB" id="A0A2W2C1D3"/>
<dbReference type="SUPFAM" id="SSF52540">
    <property type="entry name" value="P-loop containing nucleoside triphosphate hydrolases"/>
    <property type="match status" value="1"/>
</dbReference>
<comment type="caution">
    <text evidence="6">The sequence shown here is derived from an EMBL/GenBank/DDBJ whole genome shotgun (WGS) entry which is preliminary data.</text>
</comment>
<dbReference type="InterPro" id="IPR003439">
    <property type="entry name" value="ABC_transporter-like_ATP-bd"/>
</dbReference>
<evidence type="ECO:0000256" key="3">
    <source>
        <dbReference type="ARBA" id="ARBA00022741"/>
    </source>
</evidence>
<keyword evidence="7" id="KW-1185">Reference proteome</keyword>
<proteinExistence type="inferred from homology"/>
<dbReference type="EMBL" id="POTW01000005">
    <property type="protein sequence ID" value="PZF85868.1"/>
    <property type="molecule type" value="Genomic_DNA"/>
</dbReference>
<accession>A0A2W2C1D3</accession>
<keyword evidence="2" id="KW-0813">Transport</keyword>
<dbReference type="InterPro" id="IPR003593">
    <property type="entry name" value="AAA+_ATPase"/>
</dbReference>
<dbReference type="Gene3D" id="3.40.50.300">
    <property type="entry name" value="P-loop containing nucleotide triphosphate hydrolases"/>
    <property type="match status" value="1"/>
</dbReference>
<gene>
    <name evidence="6" type="ORF">C1I92_03010</name>
</gene>
<dbReference type="CDD" id="cd03257">
    <property type="entry name" value="ABC_NikE_OppD_transporters"/>
    <property type="match status" value="1"/>
</dbReference>
<comment type="similarity">
    <text evidence="1">Belongs to the ABC transporter superfamily.</text>
</comment>
<dbReference type="NCBIfam" id="TIGR01727">
    <property type="entry name" value="oligo_HPY"/>
    <property type="match status" value="1"/>
</dbReference>
<dbReference type="PROSITE" id="PS00211">
    <property type="entry name" value="ABC_TRANSPORTER_1"/>
    <property type="match status" value="1"/>
</dbReference>